<keyword evidence="1" id="KW-0812">Transmembrane</keyword>
<protein>
    <submittedName>
        <fullName evidence="2">Uncharacterized protein</fullName>
    </submittedName>
</protein>
<evidence type="ECO:0000313" key="2">
    <source>
        <dbReference type="EMBL" id="QDX30433.1"/>
    </source>
</evidence>
<dbReference type="EMBL" id="CP042220">
    <property type="protein sequence ID" value="QDX30433.1"/>
    <property type="molecule type" value="Genomic_DNA"/>
</dbReference>
<proteinExistence type="predicted"/>
<keyword evidence="1" id="KW-1133">Transmembrane helix</keyword>
<reference evidence="2 3" key="1">
    <citation type="journal article" date="2019" name="Environ. Microbiol.">
        <title>The phytopathogenic nature of Dickeya aquatica 174/2 and the dynamic early evolution of Dickeya pathogenicity.</title>
        <authorList>
            <person name="Duprey A."/>
            <person name="Taib N."/>
            <person name="Leonard S."/>
            <person name="Garin T."/>
            <person name="Flandrois J.P."/>
            <person name="Nasser W."/>
            <person name="Brochier-Armanet C."/>
            <person name="Reverchon S."/>
        </authorList>
    </citation>
    <scope>NUCLEOTIDE SEQUENCE [LARGE SCALE GENOMIC DNA]</scope>
    <source>
        <strain evidence="2 3">NCPPB 569</strain>
    </source>
</reference>
<feature type="transmembrane region" description="Helical" evidence="1">
    <location>
        <begin position="30"/>
        <end position="49"/>
    </location>
</feature>
<keyword evidence="1" id="KW-0472">Membrane</keyword>
<dbReference type="Proteomes" id="UP000320591">
    <property type="component" value="Chromosome"/>
</dbReference>
<evidence type="ECO:0000313" key="3">
    <source>
        <dbReference type="Proteomes" id="UP000320591"/>
    </source>
</evidence>
<dbReference type="KEGG" id="dic:Dpoa569_0002326"/>
<gene>
    <name evidence="2" type="ORF">Dpoa569_0002326</name>
</gene>
<accession>A0A5B8I7Y9</accession>
<evidence type="ECO:0000256" key="1">
    <source>
        <dbReference type="SAM" id="Phobius"/>
    </source>
</evidence>
<dbReference type="AlphaFoldDB" id="A0A5B8I7Y9"/>
<sequence>MPATGISALRRCFSLRRVFQTRDDVCPDNIINLLIQLIILICFGLVKVCSPRNTASIKQASQSLALE</sequence>
<keyword evidence="3" id="KW-1185">Reference proteome</keyword>
<name>A0A5B8I7Y9_9GAMM</name>
<organism evidence="2 3">
    <name type="scientific">Dickeya poaceiphila</name>
    <dbReference type="NCBI Taxonomy" id="568768"/>
    <lineage>
        <taxon>Bacteria</taxon>
        <taxon>Pseudomonadati</taxon>
        <taxon>Pseudomonadota</taxon>
        <taxon>Gammaproteobacteria</taxon>
        <taxon>Enterobacterales</taxon>
        <taxon>Pectobacteriaceae</taxon>
        <taxon>Dickeya</taxon>
    </lineage>
</organism>